<dbReference type="Gene3D" id="3.90.550.10">
    <property type="entry name" value="Spore Coat Polysaccharide Biosynthesis Protein SpsA, Chain A"/>
    <property type="match status" value="1"/>
</dbReference>
<dbReference type="Pfam" id="PF00535">
    <property type="entry name" value="Glycos_transf_2"/>
    <property type="match status" value="1"/>
</dbReference>
<evidence type="ECO:0000256" key="3">
    <source>
        <dbReference type="ARBA" id="ARBA00022679"/>
    </source>
</evidence>
<protein>
    <submittedName>
        <fullName evidence="7">Cellulose synthase/poly-beta-1,6-N-acetylglucosamine synthase-like glycosyltransferase</fullName>
    </submittedName>
</protein>
<comment type="caution">
    <text evidence="7">The sequence shown here is derived from an EMBL/GenBank/DDBJ whole genome shotgun (WGS) entry which is preliminary data.</text>
</comment>
<name>A0ABT9NWL0_9ACTN</name>
<keyword evidence="5" id="KW-0472">Membrane</keyword>
<keyword evidence="5" id="KW-0812">Transmembrane</keyword>
<keyword evidence="3" id="KW-0808">Transferase</keyword>
<feature type="transmembrane region" description="Helical" evidence="5">
    <location>
        <begin position="473"/>
        <end position="494"/>
    </location>
</feature>
<evidence type="ECO:0000313" key="7">
    <source>
        <dbReference type="EMBL" id="MDP9824225.1"/>
    </source>
</evidence>
<evidence type="ECO:0000256" key="4">
    <source>
        <dbReference type="SAM" id="MobiDB-lite"/>
    </source>
</evidence>
<gene>
    <name evidence="7" type="ORF">J2S59_004034</name>
</gene>
<dbReference type="RefSeq" id="WP_246360258.1">
    <property type="nucleotide sequence ID" value="NZ_CCXJ01000237.1"/>
</dbReference>
<feature type="region of interest" description="Disordered" evidence="4">
    <location>
        <begin position="1"/>
        <end position="24"/>
    </location>
</feature>
<keyword evidence="2" id="KW-0328">Glycosyltransferase</keyword>
<dbReference type="SUPFAM" id="SSF53448">
    <property type="entry name" value="Nucleotide-diphospho-sugar transferases"/>
    <property type="match status" value="1"/>
</dbReference>
<feature type="transmembrane region" description="Helical" evidence="5">
    <location>
        <begin position="394"/>
        <end position="411"/>
    </location>
</feature>
<keyword evidence="5" id="KW-1133">Transmembrane helix</keyword>
<sequence>MNGNQDSPAPRGHDAQRLQGTPRDADLSAYVRALPPPDPQMMAYAPSFLSELEQIPVYRPTVGCVIPCYNEEATIGAVLDSLLNQTRLPDVIHVVVNNTTDDTVEVASHYAGLHVRTDKTGNEQTCEIFVHDIGENPDKKVGALNYGYSLVEGCDYLLGVDGDTTAEPNAVQSLVDEIASDDRIGGISAIYSIDDSALSNPMAKFLIAGQRAQFAAFNMQNLLRGRNMAVLGGQFSIFSTQALRDVVNRTHQRYPWVRDSEVEDSLLSLEIKSAGYLTKISAVARAHVGGMTTLRSLDAQQVKWNFGAIELMWPGQRGDTKGQPFHPNLRLRWFEQASMVTNLLTRTLFFMLLGGSLSISAFVFNPLWLIPPTVATILNYRVAKSMHYANKRDYAFALFIPFAEAYMWIRLGHFVRSWAKFASRTQTDNWAAQAKAERGAGNSHWTPVIVLVVFLGVMAAVWTQLSITTKSDILAVGWPILGAITIAQTAWMMLKILRRYKGFKA</sequence>
<dbReference type="PANTHER" id="PTHR43630">
    <property type="entry name" value="POLY-BETA-1,6-N-ACETYL-D-GLUCOSAMINE SYNTHASE"/>
    <property type="match status" value="1"/>
</dbReference>
<dbReference type="InterPro" id="IPR001173">
    <property type="entry name" value="Glyco_trans_2-like"/>
</dbReference>
<dbReference type="PANTHER" id="PTHR43630:SF1">
    <property type="entry name" value="POLY-BETA-1,6-N-ACETYL-D-GLUCOSAMINE SYNTHASE"/>
    <property type="match status" value="1"/>
</dbReference>
<feature type="transmembrane region" description="Helical" evidence="5">
    <location>
        <begin position="348"/>
        <end position="370"/>
    </location>
</feature>
<proteinExistence type="inferred from homology"/>
<evidence type="ECO:0000256" key="5">
    <source>
        <dbReference type="SAM" id="Phobius"/>
    </source>
</evidence>
<feature type="transmembrane region" description="Helical" evidence="5">
    <location>
        <begin position="445"/>
        <end position="467"/>
    </location>
</feature>
<keyword evidence="8" id="KW-1185">Reference proteome</keyword>
<feature type="domain" description="Glycosyltransferase 2-like" evidence="6">
    <location>
        <begin position="65"/>
        <end position="245"/>
    </location>
</feature>
<dbReference type="CDD" id="cd06423">
    <property type="entry name" value="CESA_like"/>
    <property type="match status" value="1"/>
</dbReference>
<dbReference type="InterPro" id="IPR029044">
    <property type="entry name" value="Nucleotide-diphossugar_trans"/>
</dbReference>
<evidence type="ECO:0000256" key="2">
    <source>
        <dbReference type="ARBA" id="ARBA00022676"/>
    </source>
</evidence>
<organism evidence="7 8">
    <name type="scientific">Nocardioides massiliensis</name>
    <dbReference type="NCBI Taxonomy" id="1325935"/>
    <lineage>
        <taxon>Bacteria</taxon>
        <taxon>Bacillati</taxon>
        <taxon>Actinomycetota</taxon>
        <taxon>Actinomycetes</taxon>
        <taxon>Propionibacteriales</taxon>
        <taxon>Nocardioidaceae</taxon>
        <taxon>Nocardioides</taxon>
    </lineage>
</organism>
<evidence type="ECO:0000259" key="6">
    <source>
        <dbReference type="Pfam" id="PF00535"/>
    </source>
</evidence>
<accession>A0ABT9NWL0</accession>
<evidence type="ECO:0000256" key="1">
    <source>
        <dbReference type="ARBA" id="ARBA00006739"/>
    </source>
</evidence>
<dbReference type="Proteomes" id="UP001240447">
    <property type="component" value="Unassembled WGS sequence"/>
</dbReference>
<reference evidence="7 8" key="1">
    <citation type="submission" date="2023-07" db="EMBL/GenBank/DDBJ databases">
        <title>Sequencing the genomes of 1000 actinobacteria strains.</title>
        <authorList>
            <person name="Klenk H.-P."/>
        </authorList>
    </citation>
    <scope>NUCLEOTIDE SEQUENCE [LARGE SCALE GENOMIC DNA]</scope>
    <source>
        <strain evidence="7 8">GD13</strain>
    </source>
</reference>
<evidence type="ECO:0000313" key="8">
    <source>
        <dbReference type="Proteomes" id="UP001240447"/>
    </source>
</evidence>
<dbReference type="EMBL" id="JAUSQM010000001">
    <property type="protein sequence ID" value="MDP9824225.1"/>
    <property type="molecule type" value="Genomic_DNA"/>
</dbReference>
<comment type="similarity">
    <text evidence="1">Belongs to the glycosyltransferase 2 family.</text>
</comment>